<evidence type="ECO:0000313" key="12">
    <source>
        <dbReference type="EMBL" id="KMZ74188.1"/>
    </source>
</evidence>
<dbReference type="Gene3D" id="3.30.160.60">
    <property type="entry name" value="Classic Zinc Finger"/>
    <property type="match status" value="1"/>
</dbReference>
<evidence type="ECO:0000256" key="2">
    <source>
        <dbReference type="ARBA" id="ARBA00022454"/>
    </source>
</evidence>
<evidence type="ECO:0000259" key="8">
    <source>
        <dbReference type="PROSITE" id="PS50157"/>
    </source>
</evidence>
<dbReference type="GO" id="GO:0006338">
    <property type="term" value="P:chromatin remodeling"/>
    <property type="evidence" value="ECO:0000318"/>
    <property type="project" value="GO_Central"/>
</dbReference>
<evidence type="ECO:0000259" key="11">
    <source>
        <dbReference type="PROSITE" id="PS50868"/>
    </source>
</evidence>
<protein>
    <submittedName>
        <fullName evidence="12">Histone-lysine N-methyltransferase</fullName>
    </submittedName>
</protein>
<dbReference type="Gene3D" id="2.170.270.10">
    <property type="entry name" value="SET domain"/>
    <property type="match status" value="1"/>
</dbReference>
<feature type="domain" description="Post-SET" evidence="11">
    <location>
        <begin position="1573"/>
        <end position="1589"/>
    </location>
</feature>
<keyword evidence="6" id="KW-0479">Metal-binding</keyword>
<reference evidence="13" key="1">
    <citation type="journal article" date="2016" name="Nature">
        <title>The genome of the seagrass Zostera marina reveals angiosperm adaptation to the sea.</title>
        <authorList>
            <person name="Olsen J.L."/>
            <person name="Rouze P."/>
            <person name="Verhelst B."/>
            <person name="Lin Y.-C."/>
            <person name="Bayer T."/>
            <person name="Collen J."/>
            <person name="Dattolo E."/>
            <person name="De Paoli E."/>
            <person name="Dittami S."/>
            <person name="Maumus F."/>
            <person name="Michel G."/>
            <person name="Kersting A."/>
            <person name="Lauritano C."/>
            <person name="Lohaus R."/>
            <person name="Toepel M."/>
            <person name="Tonon T."/>
            <person name="Vanneste K."/>
            <person name="Amirebrahimi M."/>
            <person name="Brakel J."/>
            <person name="Bostroem C."/>
            <person name="Chovatia M."/>
            <person name="Grimwood J."/>
            <person name="Jenkins J.W."/>
            <person name="Jueterbock A."/>
            <person name="Mraz A."/>
            <person name="Stam W.T."/>
            <person name="Tice H."/>
            <person name="Bornberg-Bauer E."/>
            <person name="Green P.J."/>
            <person name="Pearson G.A."/>
            <person name="Procaccini G."/>
            <person name="Duarte C.M."/>
            <person name="Schmutz J."/>
            <person name="Reusch T.B.H."/>
            <person name="Van de Peer Y."/>
        </authorList>
    </citation>
    <scope>NUCLEOTIDE SEQUENCE [LARGE SCALE GENOMIC DNA]</scope>
    <source>
        <strain evidence="13">cv. Finnish</strain>
    </source>
</reference>
<gene>
    <name evidence="12" type="ORF">ZOSMA_133G00380</name>
</gene>
<evidence type="ECO:0000259" key="9">
    <source>
        <dbReference type="PROSITE" id="PS50280"/>
    </source>
</evidence>
<dbReference type="SMART" id="SM00317">
    <property type="entry name" value="SET"/>
    <property type="match status" value="1"/>
</dbReference>
<dbReference type="PANTHER" id="PTHR47325">
    <property type="entry name" value="HISTONE-LYSINE N-METHYLTRANSFERASE SUVR5"/>
    <property type="match status" value="1"/>
</dbReference>
<evidence type="ECO:0000256" key="3">
    <source>
        <dbReference type="ARBA" id="ARBA00022603"/>
    </source>
</evidence>
<dbReference type="PROSITE" id="PS50157">
    <property type="entry name" value="ZINC_FINGER_C2H2_2"/>
    <property type="match status" value="2"/>
</dbReference>
<keyword evidence="6" id="KW-0862">Zinc</keyword>
<dbReference type="Pfam" id="PF00856">
    <property type="entry name" value="SET"/>
    <property type="match status" value="1"/>
</dbReference>
<dbReference type="InterPro" id="IPR046341">
    <property type="entry name" value="SET_dom_sf"/>
</dbReference>
<sequence>MSLFEVNNAQESHNNSQSNHNYKDGSSQEPSCILIKPVKKQMIETNAVEKALQKVDCSVHIHDDKVPNDSHEEKVSFINTVPLQYEPCSQSNVNSEGSLFFSAEESFTKNLDQHTNHESFPYSCKLSVTDQKKDPLISNVSCQFNKYGLNTVNSHGSIVIKDKEETETQIVLESLLPEGSSVSQHHVEEFPINCNVQTYRKFDLNHIKDRNLPLQNENCDHLHVDKKSTLTRKNQEVHMQNYNQKTETDYIEFDSLEQDCTFPLWVKWRGKWQTGIRCPMIDCPLSTLKAKPTHDRKKYSIVYFPHTKTYSWADTQLICSINVMPVPLAYGAHINWLSSVEDLTSPRRYIMKKLAISMLNISDQLHTEAVAETARKASYWTNFAAEASCCKNYSDLGKILLRLQSIILPNYINPNWLQDSFDDWLHQSQNAQSAETIEFLTKQLIDSVLWKNVEELWDAPVQPELGSEWRTWKQEATKLLNTSNSLCSSGDSGKQIYHDCVSISHQMNEKHSKLEIHQSEGFTAETDTGSFRYQSEANVMDTNSSYIHCKDLANSSALGTDKHDASMKIAHKIDITGENDLTNNDPIQTPFGVEASCGKTPFESDLGSQNKYRRCSSFIEAKGRQCGRWASDGEIYCCVHLKSYPRFSSSQAEQSSPIETSLCEGITVHGKNCKHRARHGSVFCKKHGRHGGSINEIDCKRILNPPKKKFKRKCEERDFSGNSSSADVGFKNEIQAGNLVSIVIGETLNHGNCLMDKSNIYDSLPASNVYSVDNPCCIGQDNNNIDGQCQEGTKWYMYCEKHFPDFLKCHRDGKSELISKDAFIDLLKSCGSKVDQIYLHRACELLYTYVKNNITNQNLIFTEESMGKWVLSEISKDRNVGEFILKLISNERSKIGRIWGLNIENTKLVGSSEGKPVPTVVAAIEKQLQNEMTMRCKICKEEFSNAKTLGTHWMDIHKKEAHWLFRGYACSICLNSFTNKKVLFGHVTEKHGLQFLEHSALLRCMMCNSLLSNLEKLWEHILSFHLSYFKLTANQDIELNVDCKPYKDNDSASRQNDGQRFICKSCGLKFDLLPDLGRHHQVAHGNSTSMIRLRKSRTTQLKTSKLHHSRLKKYARSNFQASSSVIAARLRIQTQASETVELGKLLESHCFNVAETLFAEAHQTKPNPSNSEILSVARFACCQTFIHNALVEKFGTPLRNLYLKAAKFCSELNIPISWHLEKFICPNGCKPLKKLRSLDPLTVLPDKPLEPRVISLDRIDDGEWEMEECHYILSPKHFIEKYAGPIVLCEDVSFGKEPIPLACVIDENLKHLLSVASDGTYVVQNSRNPLPWLRFTYVTERLLDPSLHFDLKSSQLGCGCKQKCNAGTCDHVYLFNNDYENTKDVYGKSMQGRFSYDESGRIKLKEGYLVYECNSMCSCNQTCENRVLQNGLQIKLEVFWTQKKGWAVRTVKPISQGTFVCEYIGEVLNEIEANKCSERYDTEGYSYLYYTNHHIGESEQSSEIQATYVIDATKYGNVSRFINHSCSPNLVSYQVLVESMDCQLAHIGLYASRNIASGEELVYDYQYKLLPGDGCPCHCGSLECRGRIY</sequence>
<dbReference type="PANTHER" id="PTHR47325:SF1">
    <property type="entry name" value="HISTONE-LYSINE N-METHYLTRANSFERASE SUVR5"/>
    <property type="match status" value="1"/>
</dbReference>
<dbReference type="InterPro" id="IPR001214">
    <property type="entry name" value="SET_dom"/>
</dbReference>
<dbReference type="GO" id="GO:0005694">
    <property type="term" value="C:chromosome"/>
    <property type="evidence" value="ECO:0007669"/>
    <property type="project" value="UniProtKB-SubCell"/>
</dbReference>
<dbReference type="EMBL" id="LFYR01000391">
    <property type="protein sequence ID" value="KMZ74188.1"/>
    <property type="molecule type" value="Genomic_DNA"/>
</dbReference>
<dbReference type="GO" id="GO:0140938">
    <property type="term" value="F:histone H3 methyltransferase activity"/>
    <property type="evidence" value="ECO:0000318"/>
    <property type="project" value="GO_Central"/>
</dbReference>
<dbReference type="GO" id="GO:0032259">
    <property type="term" value="P:methylation"/>
    <property type="evidence" value="ECO:0007669"/>
    <property type="project" value="UniProtKB-KW"/>
</dbReference>
<evidence type="ECO:0000256" key="1">
    <source>
        <dbReference type="ARBA" id="ARBA00004286"/>
    </source>
</evidence>
<dbReference type="SMART" id="SM00355">
    <property type="entry name" value="ZnF_C2H2"/>
    <property type="match status" value="4"/>
</dbReference>
<feature type="compositionally biased region" description="Low complexity" evidence="7">
    <location>
        <begin position="7"/>
        <end position="20"/>
    </location>
</feature>
<comment type="subcellular location">
    <subcellularLocation>
        <location evidence="1">Chromosome</location>
    </subcellularLocation>
</comment>
<keyword evidence="2" id="KW-0158">Chromosome</keyword>
<name>A0A0K9PYR3_ZOSMR</name>
<proteinExistence type="predicted"/>
<dbReference type="PROSITE" id="PS50280">
    <property type="entry name" value="SET"/>
    <property type="match status" value="1"/>
</dbReference>
<evidence type="ECO:0000256" key="7">
    <source>
        <dbReference type="SAM" id="MobiDB-lite"/>
    </source>
</evidence>
<feature type="domain" description="C2H2-type" evidence="8">
    <location>
        <begin position="934"/>
        <end position="962"/>
    </location>
</feature>
<dbReference type="GO" id="GO:0008270">
    <property type="term" value="F:zinc ion binding"/>
    <property type="evidence" value="ECO:0007669"/>
    <property type="project" value="UniProtKB-KW"/>
</dbReference>
<dbReference type="InterPro" id="IPR007728">
    <property type="entry name" value="Pre-SET_dom"/>
</dbReference>
<dbReference type="GO" id="GO:0005634">
    <property type="term" value="C:nucleus"/>
    <property type="evidence" value="ECO:0000318"/>
    <property type="project" value="GO_Central"/>
</dbReference>
<organism evidence="12 13">
    <name type="scientific">Zostera marina</name>
    <name type="common">Eelgrass</name>
    <dbReference type="NCBI Taxonomy" id="29655"/>
    <lineage>
        <taxon>Eukaryota</taxon>
        <taxon>Viridiplantae</taxon>
        <taxon>Streptophyta</taxon>
        <taxon>Embryophyta</taxon>
        <taxon>Tracheophyta</taxon>
        <taxon>Spermatophyta</taxon>
        <taxon>Magnoliopsida</taxon>
        <taxon>Liliopsida</taxon>
        <taxon>Zosteraceae</taxon>
        <taxon>Zostera</taxon>
    </lineage>
</organism>
<feature type="domain" description="SET" evidence="9">
    <location>
        <begin position="1434"/>
        <end position="1566"/>
    </location>
</feature>
<feature type="domain" description="Pre-SET" evidence="10">
    <location>
        <begin position="1356"/>
        <end position="1431"/>
    </location>
</feature>
<dbReference type="InterPro" id="IPR040689">
    <property type="entry name" value="SUVR5_Znf-C2H2_3rpt"/>
</dbReference>
<dbReference type="PROSITE" id="PS00028">
    <property type="entry name" value="ZINC_FINGER_C2H2_1"/>
    <property type="match status" value="3"/>
</dbReference>
<dbReference type="STRING" id="29655.A0A0K9PYR3"/>
<dbReference type="PROSITE" id="PS50867">
    <property type="entry name" value="PRE_SET"/>
    <property type="match status" value="1"/>
</dbReference>
<evidence type="ECO:0000256" key="6">
    <source>
        <dbReference type="PROSITE-ProRule" id="PRU00042"/>
    </source>
</evidence>
<dbReference type="InterPro" id="IPR013087">
    <property type="entry name" value="Znf_C2H2_type"/>
</dbReference>
<dbReference type="PROSITE" id="PS50868">
    <property type="entry name" value="POST_SET"/>
    <property type="match status" value="1"/>
</dbReference>
<dbReference type="Pfam" id="PF18868">
    <property type="entry name" value="zf-C2H2_3rep"/>
    <property type="match status" value="1"/>
</dbReference>
<keyword evidence="13" id="KW-1185">Reference proteome</keyword>
<evidence type="ECO:0000256" key="5">
    <source>
        <dbReference type="ARBA" id="ARBA00022691"/>
    </source>
</evidence>
<evidence type="ECO:0000256" key="4">
    <source>
        <dbReference type="ARBA" id="ARBA00022679"/>
    </source>
</evidence>
<dbReference type="SUPFAM" id="SSF82199">
    <property type="entry name" value="SET domain"/>
    <property type="match status" value="1"/>
</dbReference>
<comment type="caution">
    <text evidence="12">The sequence shown here is derived from an EMBL/GenBank/DDBJ whole genome shotgun (WGS) entry which is preliminary data.</text>
</comment>
<accession>A0A0K9PYR3</accession>
<feature type="region of interest" description="Disordered" evidence="7">
    <location>
        <begin position="1"/>
        <end position="29"/>
    </location>
</feature>
<dbReference type="OrthoDB" id="308383at2759"/>
<keyword evidence="3 12" id="KW-0489">Methyltransferase</keyword>
<dbReference type="OMA" id="RCARADC"/>
<keyword evidence="6" id="KW-0863">Zinc-finger</keyword>
<keyword evidence="5" id="KW-0949">S-adenosyl-L-methionine</keyword>
<dbReference type="Pfam" id="PF05033">
    <property type="entry name" value="Pre-SET"/>
    <property type="match status" value="1"/>
</dbReference>
<keyword evidence="4 12" id="KW-0808">Transferase</keyword>
<dbReference type="InterPro" id="IPR003616">
    <property type="entry name" value="Post-SET_dom"/>
</dbReference>
<dbReference type="SMART" id="SM00468">
    <property type="entry name" value="PreSET"/>
    <property type="match status" value="1"/>
</dbReference>
<feature type="domain" description="C2H2-type" evidence="8">
    <location>
        <begin position="1061"/>
        <end position="1089"/>
    </location>
</feature>
<evidence type="ECO:0000313" key="13">
    <source>
        <dbReference type="Proteomes" id="UP000036987"/>
    </source>
</evidence>
<evidence type="ECO:0000259" key="10">
    <source>
        <dbReference type="PROSITE" id="PS50867"/>
    </source>
</evidence>
<dbReference type="Proteomes" id="UP000036987">
    <property type="component" value="Unassembled WGS sequence"/>
</dbReference>